<keyword evidence="1" id="KW-1133">Transmembrane helix</keyword>
<feature type="transmembrane region" description="Helical" evidence="1">
    <location>
        <begin position="35"/>
        <end position="62"/>
    </location>
</feature>
<accession>A0A8D8M813</accession>
<keyword evidence="1" id="KW-0472">Membrane</keyword>
<evidence type="ECO:0000256" key="1">
    <source>
        <dbReference type="SAM" id="Phobius"/>
    </source>
</evidence>
<keyword evidence="1" id="KW-0812">Transmembrane</keyword>
<feature type="transmembrane region" description="Helical" evidence="1">
    <location>
        <begin position="74"/>
        <end position="98"/>
    </location>
</feature>
<dbReference type="AlphaFoldDB" id="A0A8D8M813"/>
<sequence>MVFRLNLYGFSTESVWFFRLNLYGFSTESVWLRRISFVFSLIFLLYDCFPLITVFLLSFIAFNSIYFVNEYLKLSTFIICTSFFILFFITFLSLHFYLFVNILSFFET</sequence>
<dbReference type="EMBL" id="HBUF01052118">
    <property type="protein sequence ID" value="CAG6622241.1"/>
    <property type="molecule type" value="Transcribed_RNA"/>
</dbReference>
<reference evidence="2" key="1">
    <citation type="submission" date="2021-05" db="EMBL/GenBank/DDBJ databases">
        <authorList>
            <person name="Alioto T."/>
            <person name="Alioto T."/>
            <person name="Gomez Garrido J."/>
        </authorList>
    </citation>
    <scope>NUCLEOTIDE SEQUENCE</scope>
</reference>
<name>A0A8D8M813_9HEMI</name>
<organism evidence="2">
    <name type="scientific">Cacopsylla melanoneura</name>
    <dbReference type="NCBI Taxonomy" id="428564"/>
    <lineage>
        <taxon>Eukaryota</taxon>
        <taxon>Metazoa</taxon>
        <taxon>Ecdysozoa</taxon>
        <taxon>Arthropoda</taxon>
        <taxon>Hexapoda</taxon>
        <taxon>Insecta</taxon>
        <taxon>Pterygota</taxon>
        <taxon>Neoptera</taxon>
        <taxon>Paraneoptera</taxon>
        <taxon>Hemiptera</taxon>
        <taxon>Sternorrhyncha</taxon>
        <taxon>Psylloidea</taxon>
        <taxon>Psyllidae</taxon>
        <taxon>Psyllinae</taxon>
        <taxon>Cacopsylla</taxon>
    </lineage>
</organism>
<evidence type="ECO:0000313" key="2">
    <source>
        <dbReference type="EMBL" id="CAG6622241.1"/>
    </source>
</evidence>
<protein>
    <submittedName>
        <fullName evidence="2">Uncharacterized protein</fullName>
    </submittedName>
</protein>
<proteinExistence type="predicted"/>